<evidence type="ECO:0000313" key="4">
    <source>
        <dbReference type="Proteomes" id="UP000824540"/>
    </source>
</evidence>
<feature type="compositionally biased region" description="Polar residues" evidence="1">
    <location>
        <begin position="33"/>
        <end position="47"/>
    </location>
</feature>
<dbReference type="AlphaFoldDB" id="A0A8T2MPX0"/>
<evidence type="ECO:0000256" key="1">
    <source>
        <dbReference type="SAM" id="MobiDB-lite"/>
    </source>
</evidence>
<keyword evidence="4" id="KW-1185">Reference proteome</keyword>
<evidence type="ECO:0000256" key="2">
    <source>
        <dbReference type="SAM" id="Phobius"/>
    </source>
</evidence>
<feature type="compositionally biased region" description="Low complexity" evidence="1">
    <location>
        <begin position="54"/>
        <end position="91"/>
    </location>
</feature>
<proteinExistence type="predicted"/>
<dbReference type="Proteomes" id="UP000824540">
    <property type="component" value="Unassembled WGS sequence"/>
</dbReference>
<name>A0A8T2MPX0_9TELE</name>
<accession>A0A8T2MPX0</accession>
<keyword evidence="2" id="KW-1133">Transmembrane helix</keyword>
<sequence>MKGSETAKDRGVAEVNAGSRVRGGGERHGEVSFVTTQNGTTIQQSTQPPMPADSQTSSPFYSSSTSSASSSNTSPSSSSSSSSPTNCSCSPAPSPNPPQTSPPAPPKLGVIGLGGGACEGVVYLTLDSRQPLPLCNKQLVAYKVVTGLLCVPIVIFLLVQFGPQIYSTICKRCEWRLFRGFGAEEAGVDRTYREPKRFGAIDSDQQ</sequence>
<feature type="transmembrane region" description="Helical" evidence="2">
    <location>
        <begin position="139"/>
        <end position="162"/>
    </location>
</feature>
<protein>
    <submittedName>
        <fullName evidence="3">Uncharacterized protein</fullName>
    </submittedName>
</protein>
<feature type="compositionally biased region" description="Basic and acidic residues" evidence="1">
    <location>
        <begin position="1"/>
        <end position="12"/>
    </location>
</feature>
<evidence type="ECO:0000313" key="3">
    <source>
        <dbReference type="EMBL" id="KAG9329616.1"/>
    </source>
</evidence>
<keyword evidence="2" id="KW-0472">Membrane</keyword>
<feature type="compositionally biased region" description="Pro residues" evidence="1">
    <location>
        <begin position="92"/>
        <end position="106"/>
    </location>
</feature>
<comment type="caution">
    <text evidence="3">The sequence shown here is derived from an EMBL/GenBank/DDBJ whole genome shotgun (WGS) entry which is preliminary data.</text>
</comment>
<dbReference type="EMBL" id="JAFBMS010001048">
    <property type="protein sequence ID" value="KAG9329616.1"/>
    <property type="molecule type" value="Genomic_DNA"/>
</dbReference>
<organism evidence="3 4">
    <name type="scientific">Albula glossodonta</name>
    <name type="common">roundjaw bonefish</name>
    <dbReference type="NCBI Taxonomy" id="121402"/>
    <lineage>
        <taxon>Eukaryota</taxon>
        <taxon>Metazoa</taxon>
        <taxon>Chordata</taxon>
        <taxon>Craniata</taxon>
        <taxon>Vertebrata</taxon>
        <taxon>Euteleostomi</taxon>
        <taxon>Actinopterygii</taxon>
        <taxon>Neopterygii</taxon>
        <taxon>Teleostei</taxon>
        <taxon>Albuliformes</taxon>
        <taxon>Albulidae</taxon>
        <taxon>Albula</taxon>
    </lineage>
</organism>
<keyword evidence="2" id="KW-0812">Transmembrane</keyword>
<dbReference type="OrthoDB" id="544868at2759"/>
<feature type="region of interest" description="Disordered" evidence="1">
    <location>
        <begin position="1"/>
        <end position="108"/>
    </location>
</feature>
<reference evidence="3" key="1">
    <citation type="thesis" date="2021" institute="BYU ScholarsArchive" country="Provo, UT, USA">
        <title>Applications of and Algorithms for Genome Assembly and Genomic Analyses with an Emphasis on Marine Teleosts.</title>
        <authorList>
            <person name="Pickett B.D."/>
        </authorList>
    </citation>
    <scope>NUCLEOTIDE SEQUENCE</scope>
    <source>
        <strain evidence="3">HI-2016</strain>
    </source>
</reference>
<gene>
    <name evidence="3" type="ORF">JZ751_003463</name>
</gene>